<feature type="transmembrane region" description="Helical" evidence="5">
    <location>
        <begin position="387"/>
        <end position="406"/>
    </location>
</feature>
<feature type="transmembrane region" description="Helical" evidence="5">
    <location>
        <begin position="363"/>
        <end position="380"/>
    </location>
</feature>
<feature type="transmembrane region" description="Helical" evidence="5">
    <location>
        <begin position="337"/>
        <end position="357"/>
    </location>
</feature>
<comment type="subcellular location">
    <subcellularLocation>
        <location evidence="1">Membrane</location>
        <topology evidence="1">Multi-pass membrane protein</topology>
    </subcellularLocation>
</comment>
<feature type="domain" description="O-antigen ligase-related" evidence="6">
    <location>
        <begin position="209"/>
        <end position="346"/>
    </location>
</feature>
<feature type="transmembrane region" description="Helical" evidence="5">
    <location>
        <begin position="142"/>
        <end position="162"/>
    </location>
</feature>
<keyword evidence="8" id="KW-1185">Reference proteome</keyword>
<gene>
    <name evidence="7" type="ORF">JOE42_003992</name>
</gene>
<organism evidence="7 8">
    <name type="scientific">Rhodococcoides corynebacterioides</name>
    <dbReference type="NCBI Taxonomy" id="53972"/>
    <lineage>
        <taxon>Bacteria</taxon>
        <taxon>Bacillati</taxon>
        <taxon>Actinomycetota</taxon>
        <taxon>Actinomycetes</taxon>
        <taxon>Mycobacteriales</taxon>
        <taxon>Nocardiaceae</taxon>
        <taxon>Rhodococcoides</taxon>
    </lineage>
</organism>
<keyword evidence="3 5" id="KW-1133">Transmembrane helix</keyword>
<evidence type="ECO:0000259" key="6">
    <source>
        <dbReference type="Pfam" id="PF04932"/>
    </source>
</evidence>
<evidence type="ECO:0000256" key="1">
    <source>
        <dbReference type="ARBA" id="ARBA00004141"/>
    </source>
</evidence>
<dbReference type="Pfam" id="PF04932">
    <property type="entry name" value="Wzy_C"/>
    <property type="match status" value="1"/>
</dbReference>
<evidence type="ECO:0000313" key="8">
    <source>
        <dbReference type="Proteomes" id="UP000703038"/>
    </source>
</evidence>
<dbReference type="InterPro" id="IPR007016">
    <property type="entry name" value="O-antigen_ligase-rel_domated"/>
</dbReference>
<evidence type="ECO:0000256" key="4">
    <source>
        <dbReference type="ARBA" id="ARBA00023136"/>
    </source>
</evidence>
<comment type="caution">
    <text evidence="7">The sequence shown here is derived from an EMBL/GenBank/DDBJ whole genome shotgun (WGS) entry which is preliminary data.</text>
</comment>
<protein>
    <recommendedName>
        <fullName evidence="6">O-antigen ligase-related domain-containing protein</fullName>
    </recommendedName>
</protein>
<dbReference type="Proteomes" id="UP000703038">
    <property type="component" value="Unassembled WGS sequence"/>
</dbReference>
<sequence length="423" mass="43959">MTLGSVSGPGIEGRTAPIAPGGRFPALTTHLPRRLWIPLLLLVVASIPWRRGVYFSGGLDTVVLLKAAITVIAAAIALPTGRATHRRVPAAPFLLLGLYLSASAVGASMYGDLVPSLALVLRVGLAAVVVHSLLTSFHPFDVIAALTRVMLAVGLFAALTGLPTLASGRLSGGVPPIAPNEIAILCGVPFIVLFWRAVYVERTAGLVLLTATLAGIVLATASRTGIALLVASSLLALVRARHVRATVMVAAFASLPLLVYVFLYTDAVAGFLDRGGTGNTATLNSRTIAWSAAVDLAREPLQHLLGAGMSRKIIPVSGQYWSSQTLDSTWVSTLVQAGYIGLLLLVGLIVFGASAAVAAVRPVSVLLVVLLVFSVGRSILESGMMDASSGFLTFFVVVAAAGAHRLQRDVDDPVESGRSTPTR</sequence>
<accession>A0ABS2KZB2</accession>
<evidence type="ECO:0000313" key="7">
    <source>
        <dbReference type="EMBL" id="MBM7417259.1"/>
    </source>
</evidence>
<keyword evidence="4 5" id="KW-0472">Membrane</keyword>
<dbReference type="EMBL" id="JAFBBK010000001">
    <property type="protein sequence ID" value="MBM7417259.1"/>
    <property type="molecule type" value="Genomic_DNA"/>
</dbReference>
<keyword evidence="2 5" id="KW-0812">Transmembrane</keyword>
<feature type="transmembrane region" description="Helical" evidence="5">
    <location>
        <begin position="90"/>
        <end position="110"/>
    </location>
</feature>
<reference evidence="7 8" key="1">
    <citation type="submission" date="2021-01" db="EMBL/GenBank/DDBJ databases">
        <title>Genomics of switchgrass bacterial isolates.</title>
        <authorList>
            <person name="Shade A."/>
        </authorList>
    </citation>
    <scope>NUCLEOTIDE SEQUENCE [LARGE SCALE GENOMIC DNA]</scope>
    <source>
        <strain evidence="7 8">PvP111</strain>
    </source>
</reference>
<evidence type="ECO:0000256" key="2">
    <source>
        <dbReference type="ARBA" id="ARBA00022692"/>
    </source>
</evidence>
<dbReference type="RefSeq" id="WP_204869893.1">
    <property type="nucleotide sequence ID" value="NZ_JAFBBK010000001.1"/>
</dbReference>
<feature type="transmembrane region" description="Helical" evidence="5">
    <location>
        <begin position="182"/>
        <end position="199"/>
    </location>
</feature>
<proteinExistence type="predicted"/>
<name>A0ABS2KZB2_9NOCA</name>
<feature type="transmembrane region" description="Helical" evidence="5">
    <location>
        <begin position="243"/>
        <end position="264"/>
    </location>
</feature>
<feature type="transmembrane region" description="Helical" evidence="5">
    <location>
        <begin position="206"/>
        <end position="231"/>
    </location>
</feature>
<evidence type="ECO:0000256" key="5">
    <source>
        <dbReference type="SAM" id="Phobius"/>
    </source>
</evidence>
<feature type="transmembrane region" description="Helical" evidence="5">
    <location>
        <begin position="61"/>
        <end position="78"/>
    </location>
</feature>
<feature type="transmembrane region" description="Helical" evidence="5">
    <location>
        <begin position="116"/>
        <end position="135"/>
    </location>
</feature>
<evidence type="ECO:0000256" key="3">
    <source>
        <dbReference type="ARBA" id="ARBA00022989"/>
    </source>
</evidence>